<dbReference type="PANTHER" id="PTHR43357:SF4">
    <property type="entry name" value="INNER MEMBRANE ABC TRANSPORTER PERMEASE PROTEIN YDCV"/>
    <property type="match status" value="1"/>
</dbReference>
<dbReference type="Gene3D" id="1.10.3720.10">
    <property type="entry name" value="MetI-like"/>
    <property type="match status" value="2"/>
</dbReference>
<feature type="transmembrane region" description="Helical" evidence="8">
    <location>
        <begin position="170"/>
        <end position="196"/>
    </location>
</feature>
<keyword evidence="2 8" id="KW-0813">Transport</keyword>
<dbReference type="EMBL" id="MFZO01000006">
    <property type="protein sequence ID" value="OGK25577.1"/>
    <property type="molecule type" value="Genomic_DNA"/>
</dbReference>
<feature type="transmembrane region" description="Helical" evidence="8">
    <location>
        <begin position="250"/>
        <end position="271"/>
    </location>
</feature>
<comment type="caution">
    <text evidence="10">The sequence shown here is derived from an EMBL/GenBank/DDBJ whole genome shotgun (WGS) entry which is preliminary data.</text>
</comment>
<dbReference type="GO" id="GO:0055085">
    <property type="term" value="P:transmembrane transport"/>
    <property type="evidence" value="ECO:0007669"/>
    <property type="project" value="InterPro"/>
</dbReference>
<evidence type="ECO:0000256" key="4">
    <source>
        <dbReference type="ARBA" id="ARBA00022519"/>
    </source>
</evidence>
<feature type="transmembrane region" description="Helical" evidence="8">
    <location>
        <begin position="126"/>
        <end position="149"/>
    </location>
</feature>
<dbReference type="Proteomes" id="UP000177913">
    <property type="component" value="Unassembled WGS sequence"/>
</dbReference>
<keyword evidence="5 8" id="KW-0812">Transmembrane</keyword>
<dbReference type="GO" id="GO:0005886">
    <property type="term" value="C:plasma membrane"/>
    <property type="evidence" value="ECO:0007669"/>
    <property type="project" value="UniProtKB-SubCell"/>
</dbReference>
<evidence type="ECO:0000256" key="8">
    <source>
        <dbReference type="RuleBase" id="RU363032"/>
    </source>
</evidence>
<evidence type="ECO:0000313" key="11">
    <source>
        <dbReference type="Proteomes" id="UP000177913"/>
    </source>
</evidence>
<evidence type="ECO:0000256" key="6">
    <source>
        <dbReference type="ARBA" id="ARBA00022989"/>
    </source>
</evidence>
<keyword evidence="6 8" id="KW-1133">Transmembrane helix</keyword>
<dbReference type="InterPro" id="IPR035906">
    <property type="entry name" value="MetI-like_sf"/>
</dbReference>
<feature type="domain" description="ABC transmembrane type-1" evidence="9">
    <location>
        <begin position="217"/>
        <end position="412"/>
    </location>
</feature>
<comment type="subcellular location">
    <subcellularLocation>
        <location evidence="1">Cell inner membrane</location>
        <topology evidence="1">Multi-pass membrane protein</topology>
    </subcellularLocation>
    <subcellularLocation>
        <location evidence="8">Cell membrane</location>
        <topology evidence="8">Multi-pass membrane protein</topology>
    </subcellularLocation>
</comment>
<keyword evidence="3" id="KW-1003">Cell membrane</keyword>
<dbReference type="AlphaFoldDB" id="A0A1F7H2H6"/>
<dbReference type="CDD" id="cd06261">
    <property type="entry name" value="TM_PBP2"/>
    <property type="match status" value="1"/>
</dbReference>
<keyword evidence="4" id="KW-0997">Cell inner membrane</keyword>
<protein>
    <recommendedName>
        <fullName evidence="9">ABC transmembrane type-1 domain-containing protein</fullName>
    </recommendedName>
</protein>
<name>A0A1F7H2H6_9BACT</name>
<evidence type="ECO:0000256" key="7">
    <source>
        <dbReference type="ARBA" id="ARBA00023136"/>
    </source>
</evidence>
<reference evidence="10 11" key="1">
    <citation type="journal article" date="2016" name="Nat. Commun.">
        <title>Thousands of microbial genomes shed light on interconnected biogeochemical processes in an aquifer system.</title>
        <authorList>
            <person name="Anantharaman K."/>
            <person name="Brown C.T."/>
            <person name="Hug L.A."/>
            <person name="Sharon I."/>
            <person name="Castelle C.J."/>
            <person name="Probst A.J."/>
            <person name="Thomas B.C."/>
            <person name="Singh A."/>
            <person name="Wilkins M.J."/>
            <person name="Karaoz U."/>
            <person name="Brodie E.L."/>
            <person name="Williams K.H."/>
            <person name="Hubbard S.S."/>
            <person name="Banfield J.F."/>
        </authorList>
    </citation>
    <scope>NUCLEOTIDE SEQUENCE [LARGE SCALE GENOMIC DNA]</scope>
</reference>
<feature type="transmembrane region" description="Helical" evidence="8">
    <location>
        <begin position="391"/>
        <end position="414"/>
    </location>
</feature>
<dbReference type="PANTHER" id="PTHR43357">
    <property type="entry name" value="INNER MEMBRANE ABC TRANSPORTER PERMEASE PROTEIN YDCV"/>
    <property type="match status" value="1"/>
</dbReference>
<feature type="transmembrane region" description="Helical" evidence="8">
    <location>
        <begin position="26"/>
        <end position="46"/>
    </location>
</feature>
<evidence type="ECO:0000256" key="2">
    <source>
        <dbReference type="ARBA" id="ARBA00022448"/>
    </source>
</evidence>
<feature type="domain" description="ABC transmembrane type-1" evidence="9">
    <location>
        <begin position="1"/>
        <end position="144"/>
    </location>
</feature>
<dbReference type="SUPFAM" id="SSF161098">
    <property type="entry name" value="MetI-like"/>
    <property type="match status" value="2"/>
</dbReference>
<feature type="transmembrane region" description="Helical" evidence="8">
    <location>
        <begin position="334"/>
        <end position="358"/>
    </location>
</feature>
<evidence type="ECO:0000256" key="3">
    <source>
        <dbReference type="ARBA" id="ARBA00022475"/>
    </source>
</evidence>
<dbReference type="PROSITE" id="PS50928">
    <property type="entry name" value="ABC_TM1"/>
    <property type="match status" value="2"/>
</dbReference>
<gene>
    <name evidence="10" type="ORF">A3C25_01105</name>
</gene>
<keyword evidence="7 8" id="KW-0472">Membrane</keyword>
<evidence type="ECO:0000259" key="9">
    <source>
        <dbReference type="PROSITE" id="PS50928"/>
    </source>
</evidence>
<comment type="similarity">
    <text evidence="8">Belongs to the binding-protein-dependent transport system permease family.</text>
</comment>
<feature type="transmembrane region" description="Helical" evidence="8">
    <location>
        <begin position="283"/>
        <end position="303"/>
    </location>
</feature>
<organism evidence="10 11">
    <name type="scientific">Candidatus Roizmanbacteria bacterium RIFCSPHIGHO2_02_FULL_38_11</name>
    <dbReference type="NCBI Taxonomy" id="1802039"/>
    <lineage>
        <taxon>Bacteria</taxon>
        <taxon>Candidatus Roizmaniibacteriota</taxon>
    </lineage>
</organism>
<sequence>MHLVMFLRDYKLLGPLSNFGIDLLNSIPGIIAILTLAYFPISFFIIRQAVKNIPQELIDAAIQVAKPAKVLKRIVIPAILPASLTAALLTFIFTFITFDVPAFLGKNVFITQIFKSFTFTGEVPQALYLSIIPVFIVGAIWVILLFLVGEKPLFSLSSRQKNTPFAIRQPLPLTVFIFFLIAFIFFLSTLLPLGVLQIKNLLYEKVPFSTASSLGVITNTLSISLVSSVCIILFSTFVYFIFYRKRLGRIFFLSLLALPPITYGILFIYLFNRPSFNSIYSTPLLLIIAYCLRFAPLVCELLFTHRQQINPQYFESARLVYAQSWRKPRQTWRMLQMIVLPLYLPVLFLAWMFSFWLVATELPITLLVQPPGFQTIITRLFIVLHYGAEELMSLMTLALLSISLFPILTVYFFFRIDKKNDQ</sequence>
<dbReference type="Pfam" id="PF00528">
    <property type="entry name" value="BPD_transp_1"/>
    <property type="match status" value="1"/>
</dbReference>
<proteinExistence type="inferred from homology"/>
<feature type="transmembrane region" description="Helical" evidence="8">
    <location>
        <begin position="216"/>
        <end position="243"/>
    </location>
</feature>
<accession>A0A1F7H2H6</accession>
<feature type="transmembrane region" description="Helical" evidence="8">
    <location>
        <begin position="74"/>
        <end position="98"/>
    </location>
</feature>
<evidence type="ECO:0000313" key="10">
    <source>
        <dbReference type="EMBL" id="OGK25577.1"/>
    </source>
</evidence>
<evidence type="ECO:0000256" key="1">
    <source>
        <dbReference type="ARBA" id="ARBA00004429"/>
    </source>
</evidence>
<evidence type="ECO:0000256" key="5">
    <source>
        <dbReference type="ARBA" id="ARBA00022692"/>
    </source>
</evidence>
<dbReference type="InterPro" id="IPR000515">
    <property type="entry name" value="MetI-like"/>
</dbReference>